<keyword evidence="2" id="KW-0175">Coiled coil</keyword>
<keyword evidence="5" id="KW-1185">Reference proteome</keyword>
<organism evidence="4 5">
    <name type="scientific">Solimonas aquatica</name>
    <dbReference type="NCBI Taxonomy" id="489703"/>
    <lineage>
        <taxon>Bacteria</taxon>
        <taxon>Pseudomonadati</taxon>
        <taxon>Pseudomonadota</taxon>
        <taxon>Gammaproteobacteria</taxon>
        <taxon>Nevskiales</taxon>
        <taxon>Nevskiaceae</taxon>
        <taxon>Solimonas</taxon>
    </lineage>
</organism>
<dbReference type="STRING" id="489703.SAMN04488038_10534"/>
<evidence type="ECO:0000259" key="3">
    <source>
        <dbReference type="Pfam" id="PF02036"/>
    </source>
</evidence>
<dbReference type="RefSeq" id="WP_093283952.1">
    <property type="nucleotide sequence ID" value="NZ_FOFS01000005.1"/>
</dbReference>
<evidence type="ECO:0000256" key="1">
    <source>
        <dbReference type="HAMAP-Rule" id="MF_02215"/>
    </source>
</evidence>
<keyword evidence="1" id="KW-0831">Ubiquinone biosynthesis</keyword>
<sequence length="204" mass="22278">MQAPDFLLGALEVALNRYLALDGEVLAQCEALTGRSIALAVDAPDWVFLLEFHDGGVRVLGEDAGVEPDVRVQGSLSTLMRLAWTISQGQAGIPQGLQLTGDVELLQRFNRMLAQVGFDPEEFAARFVGDAAAHRFNQGLQSLLGWGRRSAGDFAQDTASFLREQTQDLARAPEVDAWMDAVDELRDGVERLEARLKRLEAGTP</sequence>
<dbReference type="PANTHER" id="PTHR38693">
    <property type="entry name" value="UBIQUINONE BIOSYNTHESIS PROTEIN UBIJ"/>
    <property type="match status" value="1"/>
</dbReference>
<proteinExistence type="inferred from homology"/>
<dbReference type="InterPro" id="IPR038989">
    <property type="entry name" value="UbiJ"/>
</dbReference>
<keyword evidence="1" id="KW-0963">Cytoplasm</keyword>
<dbReference type="EMBL" id="FOFS01000005">
    <property type="protein sequence ID" value="SEQ24960.1"/>
    <property type="molecule type" value="Genomic_DNA"/>
</dbReference>
<dbReference type="AlphaFoldDB" id="A0A1H9EGV2"/>
<evidence type="ECO:0000313" key="4">
    <source>
        <dbReference type="EMBL" id="SEQ24960.1"/>
    </source>
</evidence>
<evidence type="ECO:0000256" key="2">
    <source>
        <dbReference type="SAM" id="Coils"/>
    </source>
</evidence>
<dbReference type="InterPro" id="IPR003033">
    <property type="entry name" value="SCP2_sterol-bd_dom"/>
</dbReference>
<accession>A0A1H9EGV2</accession>
<reference evidence="4 5" key="1">
    <citation type="submission" date="2016-10" db="EMBL/GenBank/DDBJ databases">
        <authorList>
            <person name="de Groot N.N."/>
        </authorList>
    </citation>
    <scope>NUCLEOTIDE SEQUENCE [LARGE SCALE GENOMIC DNA]</scope>
    <source>
        <strain evidence="4 5">DSM 25927</strain>
    </source>
</reference>
<keyword evidence="4" id="KW-0830">Ubiquinone</keyword>
<dbReference type="OrthoDB" id="9796077at2"/>
<dbReference type="InterPro" id="IPR036527">
    <property type="entry name" value="SCP2_sterol-bd_dom_sf"/>
</dbReference>
<dbReference type="SUPFAM" id="SSF55718">
    <property type="entry name" value="SCP-like"/>
    <property type="match status" value="1"/>
</dbReference>
<protein>
    <recommendedName>
        <fullName evidence="1">Ubiquinone biosynthesis accessory factor UbiJ</fullName>
    </recommendedName>
</protein>
<comment type="similarity">
    <text evidence="1">Belongs to the UbiJ family.</text>
</comment>
<dbReference type="GO" id="GO:0006744">
    <property type="term" value="P:ubiquinone biosynthetic process"/>
    <property type="evidence" value="ECO:0007669"/>
    <property type="project" value="UniProtKB-UniRule"/>
</dbReference>
<dbReference type="UniPathway" id="UPA00232"/>
<evidence type="ECO:0000313" key="5">
    <source>
        <dbReference type="Proteomes" id="UP000199233"/>
    </source>
</evidence>
<dbReference type="HAMAP" id="MF_02215">
    <property type="entry name" value="UbiJ"/>
    <property type="match status" value="1"/>
</dbReference>
<name>A0A1H9EGV2_9GAMM</name>
<feature type="coiled-coil region" evidence="2">
    <location>
        <begin position="175"/>
        <end position="202"/>
    </location>
</feature>
<dbReference type="Proteomes" id="UP000199233">
    <property type="component" value="Unassembled WGS sequence"/>
</dbReference>
<comment type="subcellular location">
    <subcellularLocation>
        <location evidence="1">Cytoplasm</location>
    </subcellularLocation>
</comment>
<dbReference type="GO" id="GO:0005737">
    <property type="term" value="C:cytoplasm"/>
    <property type="evidence" value="ECO:0007669"/>
    <property type="project" value="UniProtKB-SubCell"/>
</dbReference>
<comment type="function">
    <text evidence="1">Required for ubiquinone (coenzyme Q) biosynthesis. Binds hydrophobic ubiquinone biosynthetic intermediates via its SCP2 domain and is essential for the stability of the Ubi complex. May constitute a docking platform where Ubi enzymes assemble and access their SCP2-bound polyprenyl substrates.</text>
</comment>
<dbReference type="PANTHER" id="PTHR38693:SF1">
    <property type="entry name" value="UBIQUINONE BIOSYNTHESIS ACCESSORY FACTOR UBIJ"/>
    <property type="match status" value="1"/>
</dbReference>
<gene>
    <name evidence="1" type="primary">ubiJ</name>
    <name evidence="4" type="ORF">SAMN04488038_10534</name>
</gene>
<dbReference type="Pfam" id="PF02036">
    <property type="entry name" value="SCP2"/>
    <property type="match status" value="1"/>
</dbReference>
<comment type="pathway">
    <text evidence="1">Cofactor biosynthesis; ubiquinone biosynthesis.</text>
</comment>
<feature type="domain" description="SCP2" evidence="3">
    <location>
        <begin position="15"/>
        <end position="113"/>
    </location>
</feature>